<dbReference type="Proteomes" id="UP000590412">
    <property type="component" value="Unassembled WGS sequence"/>
</dbReference>
<dbReference type="OrthoDB" id="2131401at2759"/>
<comment type="similarity">
    <text evidence="2">Belongs to the TMEM170 family.</text>
</comment>
<evidence type="ECO:0000256" key="1">
    <source>
        <dbReference type="ARBA" id="ARBA00004141"/>
    </source>
</evidence>
<evidence type="ECO:0000256" key="3">
    <source>
        <dbReference type="ARBA" id="ARBA00022692"/>
    </source>
</evidence>
<evidence type="ECO:0000256" key="6">
    <source>
        <dbReference type="SAM" id="Phobius"/>
    </source>
</evidence>
<accession>A0A8X7NIK9</accession>
<proteinExistence type="inferred from homology"/>
<protein>
    <submittedName>
        <fullName evidence="7">Putative integral membrane protein</fullName>
    </submittedName>
</protein>
<dbReference type="GO" id="GO:0016020">
    <property type="term" value="C:membrane"/>
    <property type="evidence" value="ECO:0007669"/>
    <property type="project" value="UniProtKB-SubCell"/>
</dbReference>
<keyword evidence="5 6" id="KW-0472">Membrane</keyword>
<dbReference type="AlphaFoldDB" id="A0A8X7NIK9"/>
<evidence type="ECO:0000256" key="4">
    <source>
        <dbReference type="ARBA" id="ARBA00022989"/>
    </source>
</evidence>
<evidence type="ECO:0000313" key="8">
    <source>
        <dbReference type="Proteomes" id="UP000590412"/>
    </source>
</evidence>
<comment type="subcellular location">
    <subcellularLocation>
        <location evidence="1">Membrane</location>
        <topology evidence="1">Multi-pass membrane protein</topology>
    </subcellularLocation>
</comment>
<dbReference type="InterPro" id="IPR019334">
    <property type="entry name" value="TMEM170A/B/YPR153W-like"/>
</dbReference>
<sequence length="154" mass="17302">MAIFVSSRNVPIGYSTPEFPSVFWPIGATRPSYLKSFLYYSWDIWRFTVFWSLLLSGGLYFCVGVLSCLNSILNSYRHKTLHSFKVFTCVFILVFYVFTGLLKGFIGGAIVGVILAAIYQAGNLTMSCWIPLTWAIAQILYDIASSYSISSIIL</sequence>
<dbReference type="Pfam" id="PF10190">
    <property type="entry name" value="Tmemb_170"/>
    <property type="match status" value="1"/>
</dbReference>
<dbReference type="PANTHER" id="PTHR22779:SF6">
    <property type="entry name" value="SD17342P"/>
    <property type="match status" value="1"/>
</dbReference>
<keyword evidence="3 6" id="KW-0812">Transmembrane</keyword>
<evidence type="ECO:0000256" key="5">
    <source>
        <dbReference type="ARBA" id="ARBA00023136"/>
    </source>
</evidence>
<feature type="transmembrane region" description="Helical" evidence="6">
    <location>
        <begin position="44"/>
        <end position="69"/>
    </location>
</feature>
<keyword evidence="4 6" id="KW-1133">Transmembrane helix</keyword>
<evidence type="ECO:0000256" key="2">
    <source>
        <dbReference type="ARBA" id="ARBA00006325"/>
    </source>
</evidence>
<name>A0A8X7NIK9_CANPA</name>
<reference evidence="7" key="1">
    <citation type="submission" date="2020-03" db="EMBL/GenBank/DDBJ databases">
        <title>FDA dAtabase for Regulatory Grade micrObial Sequences (FDA-ARGOS): Supporting development and validation of Infectious Disease Dx tests.</title>
        <authorList>
            <person name="Campos J."/>
            <person name="Goldberg B."/>
            <person name="Tallon L."/>
            <person name="Sadzewicz L."/>
            <person name="Vavikolanu K."/>
            <person name="Mehta A."/>
            <person name="Aluvathingal J."/>
            <person name="Nadendla S."/>
            <person name="Nandy P."/>
            <person name="Geyer C."/>
            <person name="Yan Y."/>
            <person name="Sichtig H."/>
        </authorList>
    </citation>
    <scope>NUCLEOTIDE SEQUENCE [LARGE SCALE GENOMIC DNA]</scope>
    <source>
        <strain evidence="7">FDAARGOS_652</strain>
    </source>
</reference>
<dbReference type="PANTHER" id="PTHR22779">
    <property type="entry name" value="SD17342P"/>
    <property type="match status" value="1"/>
</dbReference>
<gene>
    <name evidence="7" type="ORF">FOB60_003761</name>
</gene>
<evidence type="ECO:0000313" key="7">
    <source>
        <dbReference type="EMBL" id="KAF6051093.1"/>
    </source>
</evidence>
<organism evidence="7 8">
    <name type="scientific">Candida parapsilosis</name>
    <name type="common">Yeast</name>
    <dbReference type="NCBI Taxonomy" id="5480"/>
    <lineage>
        <taxon>Eukaryota</taxon>
        <taxon>Fungi</taxon>
        <taxon>Dikarya</taxon>
        <taxon>Ascomycota</taxon>
        <taxon>Saccharomycotina</taxon>
        <taxon>Pichiomycetes</taxon>
        <taxon>Debaryomycetaceae</taxon>
        <taxon>Candida/Lodderomyces clade</taxon>
        <taxon>Candida</taxon>
    </lineage>
</organism>
<comment type="caution">
    <text evidence="7">The sequence shown here is derived from an EMBL/GenBank/DDBJ whole genome shotgun (WGS) entry which is preliminary data.</text>
</comment>
<feature type="transmembrane region" description="Helical" evidence="6">
    <location>
        <begin position="90"/>
        <end position="118"/>
    </location>
</feature>
<dbReference type="EMBL" id="JABWAB010000005">
    <property type="protein sequence ID" value="KAF6051093.1"/>
    <property type="molecule type" value="Genomic_DNA"/>
</dbReference>